<reference evidence="2 3" key="1">
    <citation type="journal article" date="2016" name="Fungal Biol.">
        <title>The genome of Xylona heveae provides a window into fungal endophytism.</title>
        <authorList>
            <person name="Gazis R."/>
            <person name="Kuo A."/>
            <person name="Riley R."/>
            <person name="LaButti K."/>
            <person name="Lipzen A."/>
            <person name="Lin J."/>
            <person name="Amirebrahimi M."/>
            <person name="Hesse C.N."/>
            <person name="Spatafora J.W."/>
            <person name="Henrissat B."/>
            <person name="Hainaut M."/>
            <person name="Grigoriev I.V."/>
            <person name="Hibbett D.S."/>
        </authorList>
    </citation>
    <scope>NUCLEOTIDE SEQUENCE [LARGE SCALE GENOMIC DNA]</scope>
    <source>
        <strain evidence="2 3">TC161</strain>
    </source>
</reference>
<organism evidence="2 3">
    <name type="scientific">Xylona heveae (strain CBS 132557 / TC161)</name>
    <dbReference type="NCBI Taxonomy" id="1328760"/>
    <lineage>
        <taxon>Eukaryota</taxon>
        <taxon>Fungi</taxon>
        <taxon>Dikarya</taxon>
        <taxon>Ascomycota</taxon>
        <taxon>Pezizomycotina</taxon>
        <taxon>Xylonomycetes</taxon>
        <taxon>Xylonales</taxon>
        <taxon>Xylonaceae</taxon>
        <taxon>Xylona</taxon>
    </lineage>
</organism>
<sequence>MSRHRRTSGSDRSEADSSEPEEGPIHRTRHRYSNSNRTKSHTYRQRVSHVPPENTSWVDLPWAPVPSQIDRHNISNGRDKCFDEETDVVMRDIASSHRYQARESNDSPISLKLQEPRLSRIGLVPAVRWVLVTLVSWQRQPLLTIF</sequence>
<gene>
    <name evidence="2" type="ORF">L228DRAFT_248654</name>
</gene>
<dbReference type="AlphaFoldDB" id="A0A165G8Z0"/>
<evidence type="ECO:0000313" key="3">
    <source>
        <dbReference type="Proteomes" id="UP000076632"/>
    </source>
</evidence>
<evidence type="ECO:0000313" key="2">
    <source>
        <dbReference type="EMBL" id="KZF21888.1"/>
    </source>
</evidence>
<dbReference type="EMBL" id="KV407460">
    <property type="protein sequence ID" value="KZF21888.1"/>
    <property type="molecule type" value="Genomic_DNA"/>
</dbReference>
<name>A0A165G8Z0_XYLHT</name>
<protein>
    <submittedName>
        <fullName evidence="2">Uncharacterized protein</fullName>
    </submittedName>
</protein>
<feature type="compositionally biased region" description="Basic residues" evidence="1">
    <location>
        <begin position="26"/>
        <end position="47"/>
    </location>
</feature>
<evidence type="ECO:0000256" key="1">
    <source>
        <dbReference type="SAM" id="MobiDB-lite"/>
    </source>
</evidence>
<dbReference type="InParanoid" id="A0A165G8Z0"/>
<dbReference type="Proteomes" id="UP000076632">
    <property type="component" value="Unassembled WGS sequence"/>
</dbReference>
<accession>A0A165G8Z0</accession>
<feature type="region of interest" description="Disordered" evidence="1">
    <location>
        <begin position="1"/>
        <end position="52"/>
    </location>
</feature>
<proteinExistence type="predicted"/>
<keyword evidence="3" id="KW-1185">Reference proteome</keyword>
<dbReference type="GeneID" id="28898039"/>
<dbReference type="RefSeq" id="XP_018187443.1">
    <property type="nucleotide sequence ID" value="XM_018332902.1"/>
</dbReference>